<evidence type="ECO:0000313" key="2">
    <source>
        <dbReference type="EMBL" id="QRH01138.1"/>
    </source>
</evidence>
<keyword evidence="3" id="KW-1185">Reference proteome</keyword>
<reference evidence="2 3" key="1">
    <citation type="journal article" date="2012" name="Antonie Van Leeuwenhoek">
        <title>Shewanella litorisediminis sp. nov., a gammaproteobacterium isolated from a tidal flat sediment.</title>
        <authorList>
            <person name="Lee M.H."/>
            <person name="Yoon J.H."/>
        </authorList>
    </citation>
    <scope>NUCLEOTIDE SEQUENCE [LARGE SCALE GENOMIC DNA]</scope>
    <source>
        <strain evidence="2 3">SMK1-12</strain>
    </source>
</reference>
<evidence type="ECO:0000313" key="3">
    <source>
        <dbReference type="Proteomes" id="UP000596252"/>
    </source>
</evidence>
<gene>
    <name evidence="2" type="ORF">JQC75_14930</name>
</gene>
<sequence length="569" mass="61549">MKKLALAVAIIAAGAGAYWYSQQQGQGALSNPALDYIPADTPIFSGQLTPFPIKDYLIATAGNSAHLAQSPLLQEEMNEITEPSVHFGVYLYKAYVEGLKDPAAMLKRFGLGEQSRGFFYTLGALPVARMEVADTAAFWKLMDEAEQASGWQHTKGTVAGQSYRSYLLSDANDQDKVELVIADREGMVSVTLNTSFQDPKLLEHALGVTKVTNPLSGTTLLADIIKTHGFMDDSVSYINHQELVRAIVSGDNQLGKQLMSLFAKAGEDPFLELRTPECQAELNAIAANWPRTVAGLTAMKVDSKQASMDMKMVLETRNEVVIKALDKMRGYIAGYVQKPGDSVMAMGLGLDVGQLAPSLNKVWNDFMSPRLQCQPLAELQTEMEAANPAMLGMATAMADGVKGIGAAVLDYDLQVGNDAPSVKKLDALVSLSAEDPAFLFDMVKPFAPMLGQIDLKSGDDVDLSDFIPTEFGVSAKLGLRGQHLVLYTGERSQKLADSLKGETLVANGLFGMSADYGRLLAPLMTLMEASGEEIPEELEALKDYKMQVQMGMDINEQGPVFNTGFVTKP</sequence>
<dbReference type="Proteomes" id="UP000596252">
    <property type="component" value="Chromosome"/>
</dbReference>
<keyword evidence="1" id="KW-0732">Signal</keyword>
<evidence type="ECO:0000256" key="1">
    <source>
        <dbReference type="SAM" id="SignalP"/>
    </source>
</evidence>
<protein>
    <recommendedName>
        <fullName evidence="4">DUF3352 domain-containing protein</fullName>
    </recommendedName>
</protein>
<dbReference type="EMBL" id="CP069213">
    <property type="protein sequence ID" value="QRH01138.1"/>
    <property type="molecule type" value="Genomic_DNA"/>
</dbReference>
<name>A0ABX7G1J1_9GAMM</name>
<feature type="signal peptide" evidence="1">
    <location>
        <begin position="1"/>
        <end position="17"/>
    </location>
</feature>
<feature type="chain" id="PRO_5046798224" description="DUF3352 domain-containing protein" evidence="1">
    <location>
        <begin position="18"/>
        <end position="569"/>
    </location>
</feature>
<dbReference type="RefSeq" id="WP_203324829.1">
    <property type="nucleotide sequence ID" value="NZ_CP069213.1"/>
</dbReference>
<proteinExistence type="predicted"/>
<organism evidence="2 3">
    <name type="scientific">Shewanella litorisediminis</name>
    <dbReference type="NCBI Taxonomy" id="1173586"/>
    <lineage>
        <taxon>Bacteria</taxon>
        <taxon>Pseudomonadati</taxon>
        <taxon>Pseudomonadota</taxon>
        <taxon>Gammaproteobacteria</taxon>
        <taxon>Alteromonadales</taxon>
        <taxon>Shewanellaceae</taxon>
        <taxon>Shewanella</taxon>
    </lineage>
</organism>
<accession>A0ABX7G1J1</accession>
<evidence type="ECO:0008006" key="4">
    <source>
        <dbReference type="Google" id="ProtNLM"/>
    </source>
</evidence>